<proteinExistence type="predicted"/>
<reference evidence="2" key="1">
    <citation type="journal article" date="2019" name="Int. J. Syst. Evol. Microbiol.">
        <title>The Global Catalogue of Microorganisms (GCM) 10K type strain sequencing project: providing services to taxonomists for standard genome sequencing and annotation.</title>
        <authorList>
            <consortium name="The Broad Institute Genomics Platform"/>
            <consortium name="The Broad Institute Genome Sequencing Center for Infectious Disease"/>
            <person name="Wu L."/>
            <person name="Ma J."/>
        </authorList>
    </citation>
    <scope>NUCLEOTIDE SEQUENCE [LARGE SCALE GENOMIC DNA]</scope>
    <source>
        <strain evidence="2">CGMCC 1.12931</strain>
    </source>
</reference>
<accession>A0ABQ1SEW0</accession>
<keyword evidence="2" id="KW-1185">Reference proteome</keyword>
<organism evidence="1 2">
    <name type="scientific">Psychroflexus planctonicus</name>
    <dbReference type="NCBI Taxonomy" id="1526575"/>
    <lineage>
        <taxon>Bacteria</taxon>
        <taxon>Pseudomonadati</taxon>
        <taxon>Bacteroidota</taxon>
        <taxon>Flavobacteriia</taxon>
        <taxon>Flavobacteriales</taxon>
        <taxon>Flavobacteriaceae</taxon>
        <taxon>Psychroflexus</taxon>
    </lineage>
</organism>
<evidence type="ECO:0000313" key="1">
    <source>
        <dbReference type="EMBL" id="GGE33766.1"/>
    </source>
</evidence>
<dbReference type="Proteomes" id="UP000599179">
    <property type="component" value="Unassembled WGS sequence"/>
</dbReference>
<protein>
    <recommendedName>
        <fullName evidence="3">Polysaccharide lyase</fullName>
    </recommendedName>
</protein>
<dbReference type="EMBL" id="BMGM01000005">
    <property type="protein sequence ID" value="GGE33766.1"/>
    <property type="molecule type" value="Genomic_DNA"/>
</dbReference>
<dbReference type="Gene3D" id="2.60.120.200">
    <property type="match status" value="1"/>
</dbReference>
<sequence>MILTMKKICFVAFAIIICSSCQDEIIIQEFEDGFYTINSYWSTSETNSSDNFKIVDDPVNKDNKALQFRLFPEDYNSNGKRNEFILKTKDTIGLKVEYSFDFLFHPEFFKKKEKDWIMIHQWHDRPPKGVSWKNYKMFTRPPIHLYIQLNPSGEYYLVYAYGLRNKEMRKIEHIKIEKPLEPNQWYTFENTVFWETSNRAYSVPKINNEYFINAEVDVEHKIYGANMFNNVPNYFKMGLYGNNKSQDTVSVLIDNFKYKLKK</sequence>
<comment type="caution">
    <text evidence="1">The sequence shown here is derived from an EMBL/GenBank/DDBJ whole genome shotgun (WGS) entry which is preliminary data.</text>
</comment>
<dbReference type="Pfam" id="PF14099">
    <property type="entry name" value="Polysacc_lyase"/>
    <property type="match status" value="1"/>
</dbReference>
<evidence type="ECO:0008006" key="3">
    <source>
        <dbReference type="Google" id="ProtNLM"/>
    </source>
</evidence>
<evidence type="ECO:0000313" key="2">
    <source>
        <dbReference type="Proteomes" id="UP000599179"/>
    </source>
</evidence>
<dbReference type="InterPro" id="IPR025975">
    <property type="entry name" value="Polysacc_lyase"/>
</dbReference>
<gene>
    <name evidence="1" type="ORF">GCM10010832_12420</name>
</gene>
<name>A0ABQ1SEW0_9FLAO</name>